<evidence type="ECO:0000313" key="2">
    <source>
        <dbReference type="EMBL" id="KAL5105500.1"/>
    </source>
</evidence>
<keyword evidence="1" id="KW-0963">Cytoplasm</keyword>
<organism evidence="2 3">
    <name type="scientific">Taenia crassiceps</name>
    <dbReference type="NCBI Taxonomy" id="6207"/>
    <lineage>
        <taxon>Eukaryota</taxon>
        <taxon>Metazoa</taxon>
        <taxon>Spiralia</taxon>
        <taxon>Lophotrochozoa</taxon>
        <taxon>Platyhelminthes</taxon>
        <taxon>Cestoda</taxon>
        <taxon>Eucestoda</taxon>
        <taxon>Cyclophyllidea</taxon>
        <taxon>Taeniidae</taxon>
        <taxon>Taenia</taxon>
    </lineage>
</organism>
<name>A0ABR4Q7C4_9CEST</name>
<proteinExistence type="inferred from homology"/>
<keyword evidence="1" id="KW-0206">Cytoskeleton</keyword>
<keyword evidence="3" id="KW-1185">Reference proteome</keyword>
<protein>
    <recommendedName>
        <fullName evidence="1">Dynein light chain</fullName>
    </recommendedName>
</protein>
<dbReference type="Pfam" id="PF01221">
    <property type="entry name" value="Dynein_light"/>
    <property type="match status" value="1"/>
</dbReference>
<gene>
    <name evidence="2" type="ORF">TcWFU_006056</name>
</gene>
<keyword evidence="1" id="KW-0243">Dynein</keyword>
<dbReference type="SMART" id="SM01375">
    <property type="entry name" value="Dynein_light"/>
    <property type="match status" value="1"/>
</dbReference>
<dbReference type="InterPro" id="IPR001372">
    <property type="entry name" value="Dynein_light_chain_typ-1/2"/>
</dbReference>
<comment type="caution">
    <text evidence="2">The sequence shown here is derived from an EMBL/GenBank/DDBJ whole genome shotgun (WGS) entry which is preliminary data.</text>
</comment>
<dbReference type="PANTHER" id="PTHR11886:SF35">
    <property type="entry name" value="DYNEIN LIGHT CHAIN"/>
    <property type="match status" value="1"/>
</dbReference>
<comment type="similarity">
    <text evidence="1">Belongs to the dynein light chain family.</text>
</comment>
<comment type="subcellular location">
    <subcellularLocation>
        <location evidence="1">Cytoplasm</location>
        <location evidence="1">Cytoskeleton</location>
    </subcellularLocation>
</comment>
<sequence>MSYVKAKVNQSDMKESMQQEVVDTCAQIMCNPEMTPVQVATELRKYFDEHHGPSWTCIVGRDFSSSFAYEKKKHISLDIGGQQILLFKSAASFWRQTGGLCGELFKGAHLGDQKNGLPPRCFPAERKEDKYQL</sequence>
<keyword evidence="1" id="KW-0493">Microtubule</keyword>
<evidence type="ECO:0000313" key="3">
    <source>
        <dbReference type="Proteomes" id="UP001651158"/>
    </source>
</evidence>
<dbReference type="Proteomes" id="UP001651158">
    <property type="component" value="Unassembled WGS sequence"/>
</dbReference>
<accession>A0ABR4Q7C4</accession>
<reference evidence="2 3" key="1">
    <citation type="journal article" date="2022" name="Front. Cell. Infect. Microbiol.">
        <title>The Genomes of Two Strains of Taenia crassiceps the Animal Model for the Study of Human Cysticercosis.</title>
        <authorList>
            <person name="Bobes R.J."/>
            <person name="Estrada K."/>
            <person name="Rios-Valencia D.G."/>
            <person name="Calderon-Gallegos A."/>
            <person name="de la Torre P."/>
            <person name="Carrero J.C."/>
            <person name="Sanchez-Flores A."/>
            <person name="Laclette J.P."/>
        </authorList>
    </citation>
    <scope>NUCLEOTIDE SEQUENCE [LARGE SCALE GENOMIC DNA]</scope>
    <source>
        <strain evidence="2">WFUcys</strain>
    </source>
</reference>
<evidence type="ECO:0000256" key="1">
    <source>
        <dbReference type="RuleBase" id="RU365010"/>
    </source>
</evidence>
<dbReference type="InterPro" id="IPR037177">
    <property type="entry name" value="DLC_sf"/>
</dbReference>
<keyword evidence="1" id="KW-0505">Motor protein</keyword>
<dbReference type="Gene3D" id="3.30.740.10">
    <property type="entry name" value="Protein Inhibitor Of Neuronal Nitric Oxide Synthase"/>
    <property type="match status" value="1"/>
</dbReference>
<dbReference type="SUPFAM" id="SSF54648">
    <property type="entry name" value="DLC"/>
    <property type="match status" value="1"/>
</dbReference>
<dbReference type="PANTHER" id="PTHR11886">
    <property type="entry name" value="DYNEIN LIGHT CHAIN"/>
    <property type="match status" value="1"/>
</dbReference>
<dbReference type="EMBL" id="JAKROA010000008">
    <property type="protein sequence ID" value="KAL5105500.1"/>
    <property type="molecule type" value="Genomic_DNA"/>
</dbReference>